<name>E9SWW8_RHOHA</name>
<dbReference type="Pfam" id="PF19305">
    <property type="entry name" value="MmgE_PrpD_C"/>
    <property type="match status" value="1"/>
</dbReference>
<dbReference type="InterPro" id="IPR046373">
    <property type="entry name" value="Acyl-CoA_Oxase/DH_mid-dom_sf"/>
</dbReference>
<feature type="domain" description="Acyl-CoA dehydrogenase C-terminal" evidence="7">
    <location>
        <begin position="712"/>
        <end position="830"/>
    </location>
</feature>
<comment type="similarity">
    <text evidence="1">Belongs to the PrpD family.</text>
</comment>
<accession>E9SWW8</accession>
<feature type="domain" description="Acyl-CoA dehydrogenase/oxidase N-terminal" evidence="5">
    <location>
        <begin position="483"/>
        <end position="583"/>
    </location>
</feature>
<sequence length="859" mass="92054">MTLEAPTHLHGVANMTTADVNEATTPVSDVLEFVVGLSWSQVPVHVRRRLGLLTLDASAAARAGTLLSAAHIITDYVATAMGGDEATCLLDGRRVSASGAALANGTVMNAVDYDDGHALAKGHPGAVIIPAALAAAEATGAGHEEFLLATLIGYEVGIRAAIAQHDRWPLFHSSGTWGAVGAAAACARLLKLSPTQVDAALGLAEYHAPVDLIMRAVAEPTMAKDAMGWGAHVGVTSAQLAAAGFTAHRSEFVAGRPCGDDTDLGTQWHVMRTYVKPFPCCRWVHPALAGAAQVLRMLGRERLDPADVTGVQVRTFRAAADLARMVPSTSEEAQFNLVWPLAAYLTTGGFGLDSVTSDLGDPVIARMASLVEVVVDPALEAGFPAVRRSGLTVTMADGRVLDSGLRAAAGDADDPCWEDVVRAKFPAVSDEHWAAFDPEPRTFTTRDLTASDPLSALTFPLSTTEGETMNSPEQTKRLAAIDALAQGFRDRARRYDDEAIFPTENFAELNEADLLALTLPEKWGGAGLWSEGGFAEYYELIERMATIDAPTAQLFQVHSHALGMLAHAATDEQMRKYVVPIAEAGELVASVGSESVPGKNNLGTSSSQLVRNEQGHWVLNCTKHFASLGPGASHFIIWLAMPGTEDYDYRTVAVLVPRDVPEVELIDNWDVLGMRSTVSWAVKVTDYVLPDDAIFGEPGWWETDDTRTFTLAFAANHLGAARGAFDFTVDWVRERPQLAGSELIQFQLGELAAKLSTARAGLFNAAEAWDAGRRSEGEFRGVHALTVAKAVALEVTQRCLDICGSRSMFKTYPLERFYRDTRAFSLHYRVDNYTRNLGASLLAQGFSVNGNGGLTPVQA</sequence>
<dbReference type="SUPFAM" id="SSF47203">
    <property type="entry name" value="Acyl-CoA dehydrogenase C-terminal domain-like"/>
    <property type="match status" value="1"/>
</dbReference>
<dbReference type="SUPFAM" id="SSF103378">
    <property type="entry name" value="2-methylcitrate dehydratase PrpD"/>
    <property type="match status" value="1"/>
</dbReference>
<dbReference type="Gene3D" id="1.10.540.10">
    <property type="entry name" value="Acyl-CoA dehydrogenase/oxidase, N-terminal domain"/>
    <property type="match status" value="1"/>
</dbReference>
<dbReference type="PANTHER" id="PTHR16943">
    <property type="entry name" value="2-METHYLCITRATE DEHYDRATASE-RELATED"/>
    <property type="match status" value="1"/>
</dbReference>
<dbReference type="PANTHER" id="PTHR16943:SF8">
    <property type="entry name" value="2-METHYLCITRATE DEHYDRATASE"/>
    <property type="match status" value="1"/>
</dbReference>
<organism evidence="9 10">
    <name type="scientific">Prescottella equi ATCC 33707</name>
    <dbReference type="NCBI Taxonomy" id="525370"/>
    <lineage>
        <taxon>Bacteria</taxon>
        <taxon>Bacillati</taxon>
        <taxon>Actinomycetota</taxon>
        <taxon>Actinomycetes</taxon>
        <taxon>Mycobacteriales</taxon>
        <taxon>Nocardiaceae</taxon>
        <taxon>Prescottella</taxon>
    </lineage>
</organism>
<feature type="domain" description="MmgE/PrpD N-terminal" evidence="6">
    <location>
        <begin position="32"/>
        <end position="254"/>
    </location>
</feature>
<keyword evidence="3" id="KW-0560">Oxidoreductase</keyword>
<feature type="domain" description="Acyl-CoA oxidase/dehydrogenase middle" evidence="4">
    <location>
        <begin position="594"/>
        <end position="678"/>
    </location>
</feature>
<dbReference type="GO" id="GO:0016829">
    <property type="term" value="F:lyase activity"/>
    <property type="evidence" value="ECO:0007669"/>
    <property type="project" value="InterPro"/>
</dbReference>
<dbReference type="InterPro" id="IPR013107">
    <property type="entry name" value="Acyl-CoA_DH_C"/>
</dbReference>
<gene>
    <name evidence="9" type="ORF">HMPREF0724_10618</name>
</gene>
<dbReference type="Pfam" id="PF03972">
    <property type="entry name" value="MmgE_PrpD_N"/>
    <property type="match status" value="1"/>
</dbReference>
<dbReference type="EMBL" id="ADNW02000004">
    <property type="protein sequence ID" value="EGD25648.1"/>
    <property type="molecule type" value="Genomic_DNA"/>
</dbReference>
<dbReference type="InterPro" id="IPR013786">
    <property type="entry name" value="AcylCoA_DH/ox_N"/>
</dbReference>
<protein>
    <submittedName>
        <fullName evidence="9">Acyl-CoA dehydrogenase, N-terminal domain protein</fullName>
    </submittedName>
</protein>
<evidence type="ECO:0000259" key="5">
    <source>
        <dbReference type="Pfam" id="PF02771"/>
    </source>
</evidence>
<dbReference type="GO" id="GO:0050660">
    <property type="term" value="F:flavin adenine dinucleotide binding"/>
    <property type="evidence" value="ECO:0007669"/>
    <property type="project" value="InterPro"/>
</dbReference>
<evidence type="ECO:0000313" key="9">
    <source>
        <dbReference type="EMBL" id="EGD25648.1"/>
    </source>
</evidence>
<dbReference type="InterPro" id="IPR045336">
    <property type="entry name" value="MmgE_PrpD_N"/>
</dbReference>
<dbReference type="InterPro" id="IPR009100">
    <property type="entry name" value="AcylCoA_DH/oxidase_NM_dom_sf"/>
</dbReference>
<dbReference type="InterPro" id="IPR005656">
    <property type="entry name" value="MmgE_PrpD"/>
</dbReference>
<evidence type="ECO:0000259" key="7">
    <source>
        <dbReference type="Pfam" id="PF08028"/>
    </source>
</evidence>
<dbReference type="Gene3D" id="2.40.110.10">
    <property type="entry name" value="Butyryl-CoA Dehydrogenase, subunit A, domain 2"/>
    <property type="match status" value="1"/>
</dbReference>
<dbReference type="Pfam" id="PF02770">
    <property type="entry name" value="Acyl-CoA_dh_M"/>
    <property type="match status" value="1"/>
</dbReference>
<keyword evidence="10" id="KW-1185">Reference proteome</keyword>
<dbReference type="Pfam" id="PF02771">
    <property type="entry name" value="Acyl-CoA_dh_N"/>
    <property type="match status" value="1"/>
</dbReference>
<keyword evidence="2" id="KW-0285">Flavoprotein</keyword>
<dbReference type="HOGENOM" id="CLU_332848_0_0_11"/>
<evidence type="ECO:0000256" key="2">
    <source>
        <dbReference type="ARBA" id="ARBA00022630"/>
    </source>
</evidence>
<evidence type="ECO:0000256" key="1">
    <source>
        <dbReference type="ARBA" id="ARBA00006174"/>
    </source>
</evidence>
<dbReference type="InterPro" id="IPR042188">
    <property type="entry name" value="MmgE/PrpD_sf_2"/>
</dbReference>
<dbReference type="Pfam" id="PF08028">
    <property type="entry name" value="Acyl-CoA_dh_2"/>
    <property type="match status" value="1"/>
</dbReference>
<evidence type="ECO:0000259" key="6">
    <source>
        <dbReference type="Pfam" id="PF03972"/>
    </source>
</evidence>
<dbReference type="InterPro" id="IPR006091">
    <property type="entry name" value="Acyl-CoA_Oxase/DH_mid-dom"/>
</dbReference>
<dbReference type="Proteomes" id="UP000004245">
    <property type="component" value="Unassembled WGS sequence"/>
</dbReference>
<dbReference type="CDD" id="cd00567">
    <property type="entry name" value="ACAD"/>
    <property type="match status" value="1"/>
</dbReference>
<dbReference type="Gene3D" id="1.20.140.10">
    <property type="entry name" value="Butyryl-CoA Dehydrogenase, subunit A, domain 3"/>
    <property type="match status" value="1"/>
</dbReference>
<dbReference type="SUPFAM" id="SSF56645">
    <property type="entry name" value="Acyl-CoA dehydrogenase NM domain-like"/>
    <property type="match status" value="1"/>
</dbReference>
<dbReference type="InterPro" id="IPR036148">
    <property type="entry name" value="MmgE/PrpD_sf"/>
</dbReference>
<proteinExistence type="inferred from homology"/>
<reference evidence="9" key="1">
    <citation type="submission" date="2011-01" db="EMBL/GenBank/DDBJ databases">
        <authorList>
            <person name="Muzny D."/>
            <person name="Qin X."/>
            <person name="Buhay C."/>
            <person name="Dugan-Rocha S."/>
            <person name="Ding Y."/>
            <person name="Chen G."/>
            <person name="Hawes A."/>
            <person name="Holder M."/>
            <person name="Jhangiani S."/>
            <person name="Johnson A."/>
            <person name="Khan Z."/>
            <person name="Li Z."/>
            <person name="Liu W."/>
            <person name="Liu X."/>
            <person name="Perez L."/>
            <person name="Shen H."/>
            <person name="Wang Q."/>
            <person name="Watt J."/>
            <person name="Xi L."/>
            <person name="Xin Y."/>
            <person name="Zhou J."/>
            <person name="Deng J."/>
            <person name="Jiang H."/>
            <person name="Liu Y."/>
            <person name="Qu J."/>
            <person name="Song X.-Z."/>
            <person name="Zhang L."/>
            <person name="Villasana D."/>
            <person name="Johnson A."/>
            <person name="Liu J."/>
            <person name="Liyanage D."/>
            <person name="Lorensuhewa L."/>
            <person name="Robinson T."/>
            <person name="Song A."/>
            <person name="Song B.-B."/>
            <person name="Dinh H."/>
            <person name="Thornton R."/>
            <person name="Coyle M."/>
            <person name="Francisco L."/>
            <person name="Jackson L."/>
            <person name="Javaid M."/>
            <person name="Korchina V."/>
            <person name="Kovar C."/>
            <person name="Mata R."/>
            <person name="Mathew T."/>
            <person name="Ngo R."/>
            <person name="Nguyen L."/>
            <person name="Nguyen N."/>
            <person name="Okwuonu G."/>
            <person name="Ongeri F."/>
            <person name="Pham C."/>
            <person name="Simmons D."/>
            <person name="Wilczek-Boney K."/>
            <person name="Hale W."/>
            <person name="Jakkamsetti A."/>
            <person name="Pham P."/>
            <person name="Ruth R."/>
            <person name="San Lucas F."/>
            <person name="Warren J."/>
            <person name="Zhang J."/>
            <person name="Zhao Z."/>
            <person name="Zhou C."/>
            <person name="Zhu D."/>
            <person name="Lee S."/>
            <person name="Bess C."/>
            <person name="Blankenburg K."/>
            <person name="Forbes L."/>
            <person name="Fu Q."/>
            <person name="Gubbala S."/>
            <person name="Hirani K."/>
            <person name="Jayaseelan J.C."/>
            <person name="Lara F."/>
            <person name="Munidasa M."/>
            <person name="Palculict T."/>
            <person name="Patil S."/>
            <person name="Pu L.-L."/>
            <person name="Saada N."/>
            <person name="Tang L."/>
            <person name="Weissenberger G."/>
            <person name="Zhu Y."/>
            <person name="Hemphill L."/>
            <person name="Shang Y."/>
            <person name="Youmans B."/>
            <person name="Ayvaz T."/>
            <person name="Ross M."/>
            <person name="Santibanez J."/>
            <person name="Aqrawi P."/>
            <person name="Gross S."/>
            <person name="Joshi V."/>
            <person name="Fowler G."/>
            <person name="Nazareth L."/>
            <person name="Reid J."/>
            <person name="Worley K."/>
            <person name="Petrosino J."/>
            <person name="Highlander S."/>
            <person name="Gibbs R."/>
        </authorList>
    </citation>
    <scope>NUCLEOTIDE SEQUENCE [LARGE SCALE GENOMIC DNA]</scope>
    <source>
        <strain evidence="9">ATCC 33707</strain>
    </source>
</reference>
<dbReference type="InterPro" id="IPR045337">
    <property type="entry name" value="MmgE_PrpD_C"/>
</dbReference>
<feature type="domain" description="MmgE/PrpD C-terminal" evidence="8">
    <location>
        <begin position="278"/>
        <end position="432"/>
    </location>
</feature>
<dbReference type="Gene3D" id="3.30.1330.120">
    <property type="entry name" value="2-methylcitrate dehydratase PrpD"/>
    <property type="match status" value="1"/>
</dbReference>
<evidence type="ECO:0000259" key="4">
    <source>
        <dbReference type="Pfam" id="PF02770"/>
    </source>
</evidence>
<evidence type="ECO:0000259" key="8">
    <source>
        <dbReference type="Pfam" id="PF19305"/>
    </source>
</evidence>
<dbReference type="OrthoDB" id="9797528at2"/>
<dbReference type="Gene3D" id="1.10.4100.10">
    <property type="entry name" value="2-methylcitrate dehydratase PrpD"/>
    <property type="match status" value="1"/>
</dbReference>
<dbReference type="GO" id="GO:0016627">
    <property type="term" value="F:oxidoreductase activity, acting on the CH-CH group of donors"/>
    <property type="evidence" value="ECO:0007669"/>
    <property type="project" value="InterPro"/>
</dbReference>
<evidence type="ECO:0000256" key="3">
    <source>
        <dbReference type="ARBA" id="ARBA00023002"/>
    </source>
</evidence>
<evidence type="ECO:0000313" key="10">
    <source>
        <dbReference type="Proteomes" id="UP000004245"/>
    </source>
</evidence>
<dbReference type="InterPro" id="IPR037069">
    <property type="entry name" value="AcylCoA_DH/ox_N_sf"/>
</dbReference>
<dbReference type="AlphaFoldDB" id="E9SWW8"/>
<dbReference type="InterPro" id="IPR042183">
    <property type="entry name" value="MmgE/PrpD_sf_1"/>
</dbReference>
<comment type="caution">
    <text evidence="9">The sequence shown here is derived from an EMBL/GenBank/DDBJ whole genome shotgun (WGS) entry which is preliminary data.</text>
</comment>
<dbReference type="InterPro" id="IPR036250">
    <property type="entry name" value="AcylCo_DH-like_C"/>
</dbReference>